<accession>A0A4R2GUS0</accession>
<dbReference type="GO" id="GO:0016020">
    <property type="term" value="C:membrane"/>
    <property type="evidence" value="ECO:0007669"/>
    <property type="project" value="UniProtKB-SubCell"/>
</dbReference>
<feature type="domain" description="NnrU" evidence="6">
    <location>
        <begin position="4"/>
        <end position="186"/>
    </location>
</feature>
<evidence type="ECO:0000313" key="8">
    <source>
        <dbReference type="Proteomes" id="UP000294881"/>
    </source>
</evidence>
<evidence type="ECO:0000259" key="6">
    <source>
        <dbReference type="Pfam" id="PF07298"/>
    </source>
</evidence>
<comment type="caution">
    <text evidence="7">The sequence shown here is derived from an EMBL/GenBank/DDBJ whole genome shotgun (WGS) entry which is preliminary data.</text>
</comment>
<dbReference type="OrthoDB" id="5293641at2"/>
<evidence type="ECO:0000256" key="1">
    <source>
        <dbReference type="ARBA" id="ARBA00004141"/>
    </source>
</evidence>
<dbReference type="RefSeq" id="WP_132005116.1">
    <property type="nucleotide sequence ID" value="NZ_JBHUNN010000002.1"/>
</dbReference>
<feature type="transmembrane region" description="Helical" evidence="5">
    <location>
        <begin position="76"/>
        <end position="95"/>
    </location>
</feature>
<keyword evidence="3 5" id="KW-1133">Transmembrane helix</keyword>
<dbReference type="EMBL" id="SLWL01000004">
    <property type="protein sequence ID" value="TCO14225.1"/>
    <property type="molecule type" value="Genomic_DNA"/>
</dbReference>
<proteinExistence type="predicted"/>
<feature type="transmembrane region" description="Helical" evidence="5">
    <location>
        <begin position="126"/>
        <end position="143"/>
    </location>
</feature>
<evidence type="ECO:0000256" key="2">
    <source>
        <dbReference type="ARBA" id="ARBA00022692"/>
    </source>
</evidence>
<name>A0A4R2GUS0_9HYPH</name>
<keyword evidence="2 5" id="KW-0812">Transmembrane</keyword>
<dbReference type="Pfam" id="PF07298">
    <property type="entry name" value="NnrU"/>
    <property type="match status" value="1"/>
</dbReference>
<dbReference type="AlphaFoldDB" id="A0A4R2GUS0"/>
<sequence>MFKLVAGLILFFAAHVPAIARGLRDRLRASWGMMGYRGVVSFLALAGLVLIVWGFHDYREAGYIQLWHPPVWTRHLAFLINLPVFILLIAGFLPGYIKARLGHPILAAIKFWALAHLLANGDLGGILLFGSFLVWAVLARIAAKRHGERAVVANPSWVADAAAVVGGVALWALMLTRLHALLIGVPLLS</sequence>
<keyword evidence="4 5" id="KW-0472">Membrane</keyword>
<gene>
    <name evidence="7" type="ORF">EV666_104178</name>
</gene>
<organism evidence="7 8">
    <name type="scientific">Camelimonas lactis</name>
    <dbReference type="NCBI Taxonomy" id="659006"/>
    <lineage>
        <taxon>Bacteria</taxon>
        <taxon>Pseudomonadati</taxon>
        <taxon>Pseudomonadota</taxon>
        <taxon>Alphaproteobacteria</taxon>
        <taxon>Hyphomicrobiales</taxon>
        <taxon>Chelatococcaceae</taxon>
        <taxon>Camelimonas</taxon>
    </lineage>
</organism>
<protein>
    <submittedName>
        <fullName evidence="7">Putative membrane protein</fullName>
    </submittedName>
</protein>
<reference evidence="7 8" key="1">
    <citation type="submission" date="2019-03" db="EMBL/GenBank/DDBJ databases">
        <title>Genomic Encyclopedia of Type Strains, Phase IV (KMG-IV): sequencing the most valuable type-strain genomes for metagenomic binning, comparative biology and taxonomic classification.</title>
        <authorList>
            <person name="Goeker M."/>
        </authorList>
    </citation>
    <scope>NUCLEOTIDE SEQUENCE [LARGE SCALE GENOMIC DNA]</scope>
    <source>
        <strain evidence="7 8">DSM 22958</strain>
    </source>
</reference>
<evidence type="ECO:0000256" key="5">
    <source>
        <dbReference type="SAM" id="Phobius"/>
    </source>
</evidence>
<keyword evidence="8" id="KW-1185">Reference proteome</keyword>
<comment type="subcellular location">
    <subcellularLocation>
        <location evidence="1">Membrane</location>
        <topology evidence="1">Multi-pass membrane protein</topology>
    </subcellularLocation>
</comment>
<dbReference type="InterPro" id="IPR009915">
    <property type="entry name" value="NnrU_dom"/>
</dbReference>
<evidence type="ECO:0000256" key="4">
    <source>
        <dbReference type="ARBA" id="ARBA00023136"/>
    </source>
</evidence>
<evidence type="ECO:0000313" key="7">
    <source>
        <dbReference type="EMBL" id="TCO14225.1"/>
    </source>
</evidence>
<evidence type="ECO:0000256" key="3">
    <source>
        <dbReference type="ARBA" id="ARBA00022989"/>
    </source>
</evidence>
<dbReference type="Proteomes" id="UP000294881">
    <property type="component" value="Unassembled WGS sequence"/>
</dbReference>
<feature type="transmembrane region" description="Helical" evidence="5">
    <location>
        <begin position="38"/>
        <end position="55"/>
    </location>
</feature>